<keyword evidence="1" id="KW-1133">Transmembrane helix</keyword>
<comment type="caution">
    <text evidence="2">The sequence shown here is derived from an EMBL/GenBank/DDBJ whole genome shotgun (WGS) entry which is preliminary data.</text>
</comment>
<keyword evidence="1" id="KW-0812">Transmembrane</keyword>
<feature type="transmembrane region" description="Helical" evidence="1">
    <location>
        <begin position="129"/>
        <end position="149"/>
    </location>
</feature>
<dbReference type="Proteomes" id="UP001501115">
    <property type="component" value="Unassembled WGS sequence"/>
</dbReference>
<sequence>MPTVGPGDGAAPADLRAAHERQRLLEAELPRVRETATAWRNALGALLAGLIGFSLVRGRSDVGQLAEPWAVAVGVLLLLALLAGLAGALLLVRAAHGRPTVVPMSAVESRAVADHLEARSAAAALRRGIALTLLCVATLVTAVATTWYGPPHKGPAIRVDAPSGSVCGSVVRLNAGTVVLDTKMGEVSVVLDQASALSAVEACPP</sequence>
<keyword evidence="1" id="KW-0472">Membrane</keyword>
<proteinExistence type="predicted"/>
<reference evidence="3" key="1">
    <citation type="journal article" date="2019" name="Int. J. Syst. Evol. Microbiol.">
        <title>The Global Catalogue of Microorganisms (GCM) 10K type strain sequencing project: providing services to taxonomists for standard genome sequencing and annotation.</title>
        <authorList>
            <consortium name="The Broad Institute Genomics Platform"/>
            <consortium name="The Broad Institute Genome Sequencing Center for Infectious Disease"/>
            <person name="Wu L."/>
            <person name="Ma J."/>
        </authorList>
    </citation>
    <scope>NUCLEOTIDE SEQUENCE [LARGE SCALE GENOMIC DNA]</scope>
    <source>
        <strain evidence="3">JCM 31290</strain>
    </source>
</reference>
<organism evidence="2 3">
    <name type="scientific">Streptomyces venetus</name>
    <dbReference type="NCBI Taxonomy" id="1701086"/>
    <lineage>
        <taxon>Bacteria</taxon>
        <taxon>Bacillati</taxon>
        <taxon>Actinomycetota</taxon>
        <taxon>Actinomycetes</taxon>
        <taxon>Kitasatosporales</taxon>
        <taxon>Streptomycetaceae</taxon>
        <taxon>Streptomyces</taxon>
    </lineage>
</organism>
<protein>
    <submittedName>
        <fullName evidence="2">Uncharacterized protein</fullName>
    </submittedName>
</protein>
<accession>A0ABP8GKZ4</accession>
<evidence type="ECO:0000313" key="3">
    <source>
        <dbReference type="Proteomes" id="UP001501115"/>
    </source>
</evidence>
<keyword evidence="3" id="KW-1185">Reference proteome</keyword>
<name>A0ABP8GKZ4_9ACTN</name>
<evidence type="ECO:0000313" key="2">
    <source>
        <dbReference type="EMBL" id="GAA4325856.1"/>
    </source>
</evidence>
<dbReference type="RefSeq" id="WP_345664186.1">
    <property type="nucleotide sequence ID" value="NZ_BAABET010000008.1"/>
</dbReference>
<gene>
    <name evidence="2" type="ORF">GCM10023086_53160</name>
</gene>
<dbReference type="EMBL" id="BAABET010000008">
    <property type="protein sequence ID" value="GAA4325856.1"/>
    <property type="molecule type" value="Genomic_DNA"/>
</dbReference>
<evidence type="ECO:0000256" key="1">
    <source>
        <dbReference type="SAM" id="Phobius"/>
    </source>
</evidence>
<feature type="transmembrane region" description="Helical" evidence="1">
    <location>
        <begin position="68"/>
        <end position="92"/>
    </location>
</feature>